<accession>A0A1W1D748</accession>
<dbReference type="PANTHER" id="PTHR35272:SF3">
    <property type="entry name" value="THIOL:DISULFIDE INTERCHANGE PROTEIN DSBC"/>
    <property type="match status" value="1"/>
</dbReference>
<dbReference type="EMBL" id="FPHQ01000104">
    <property type="protein sequence ID" value="SFV76320.1"/>
    <property type="molecule type" value="Genomic_DNA"/>
</dbReference>
<dbReference type="InterPro" id="IPR012336">
    <property type="entry name" value="Thioredoxin-like_fold"/>
</dbReference>
<comment type="similarity">
    <text evidence="2">Belongs to the thioredoxin family. DsbC subfamily.</text>
</comment>
<dbReference type="Gene3D" id="3.10.450.70">
    <property type="entry name" value="Disulphide bond isomerase, DsbC/G, N-terminal"/>
    <property type="match status" value="1"/>
</dbReference>
<evidence type="ECO:0000259" key="7">
    <source>
        <dbReference type="Pfam" id="PF10411"/>
    </source>
</evidence>
<evidence type="ECO:0000313" key="9">
    <source>
        <dbReference type="EMBL" id="SFV76320.1"/>
    </source>
</evidence>
<keyword evidence="4" id="KW-0574">Periplasm</keyword>
<keyword evidence="3" id="KW-0732">Signal</keyword>
<evidence type="ECO:0000259" key="8">
    <source>
        <dbReference type="Pfam" id="PF13098"/>
    </source>
</evidence>
<dbReference type="InterPro" id="IPR051470">
    <property type="entry name" value="Thiol:disulfide_interchange"/>
</dbReference>
<keyword evidence="6" id="KW-0676">Redox-active center</keyword>
<dbReference type="SUPFAM" id="SSF54423">
    <property type="entry name" value="DsbC/DsbG N-terminal domain-like"/>
    <property type="match status" value="1"/>
</dbReference>
<feature type="domain" description="Disulphide bond isomerase DsbC/G N-terminal" evidence="7">
    <location>
        <begin position="33"/>
        <end position="85"/>
    </location>
</feature>
<organism evidence="9">
    <name type="scientific">hydrothermal vent metagenome</name>
    <dbReference type="NCBI Taxonomy" id="652676"/>
    <lineage>
        <taxon>unclassified sequences</taxon>
        <taxon>metagenomes</taxon>
        <taxon>ecological metagenomes</taxon>
    </lineage>
</organism>
<proteinExistence type="inferred from homology"/>
<dbReference type="Gene3D" id="3.40.30.10">
    <property type="entry name" value="Glutaredoxin"/>
    <property type="match status" value="1"/>
</dbReference>
<dbReference type="InterPro" id="IPR009094">
    <property type="entry name" value="DiS-bond_isomerase_DsbC/G_N_sf"/>
</dbReference>
<evidence type="ECO:0000256" key="2">
    <source>
        <dbReference type="ARBA" id="ARBA00009813"/>
    </source>
</evidence>
<feature type="domain" description="Thioredoxin-like fold" evidence="8">
    <location>
        <begin position="109"/>
        <end position="231"/>
    </location>
</feature>
<dbReference type="InterPro" id="IPR018950">
    <property type="entry name" value="DiS-bond_isomerase_DsbC/G_N"/>
</dbReference>
<evidence type="ECO:0000256" key="4">
    <source>
        <dbReference type="ARBA" id="ARBA00022764"/>
    </source>
</evidence>
<dbReference type="CDD" id="cd03020">
    <property type="entry name" value="DsbA_DsbC_DsbG"/>
    <property type="match status" value="1"/>
</dbReference>
<comment type="subcellular location">
    <subcellularLocation>
        <location evidence="1">Periplasm</location>
    </subcellularLocation>
</comment>
<dbReference type="InterPro" id="IPR033954">
    <property type="entry name" value="DiS-bond_Isoase_DsbC/G"/>
</dbReference>
<evidence type="ECO:0000256" key="6">
    <source>
        <dbReference type="ARBA" id="ARBA00023284"/>
    </source>
</evidence>
<dbReference type="SUPFAM" id="SSF52833">
    <property type="entry name" value="Thioredoxin-like"/>
    <property type="match status" value="1"/>
</dbReference>
<dbReference type="Pfam" id="PF10411">
    <property type="entry name" value="DsbC_N"/>
    <property type="match status" value="1"/>
</dbReference>
<dbReference type="Pfam" id="PF13098">
    <property type="entry name" value="Thioredoxin_2"/>
    <property type="match status" value="1"/>
</dbReference>
<protein>
    <submittedName>
        <fullName evidence="9">Thiol:disulfide interchange protein DsbC</fullName>
    </submittedName>
</protein>
<evidence type="ECO:0000256" key="5">
    <source>
        <dbReference type="ARBA" id="ARBA00023157"/>
    </source>
</evidence>
<keyword evidence="5" id="KW-1015">Disulfide bond</keyword>
<dbReference type="AlphaFoldDB" id="A0A1W1D748"/>
<name>A0A1W1D748_9ZZZZ</name>
<reference evidence="9" key="1">
    <citation type="submission" date="2016-10" db="EMBL/GenBank/DDBJ databases">
        <authorList>
            <person name="de Groot N.N."/>
        </authorList>
    </citation>
    <scope>NUCLEOTIDE SEQUENCE</scope>
</reference>
<evidence type="ECO:0000256" key="3">
    <source>
        <dbReference type="ARBA" id="ARBA00022729"/>
    </source>
</evidence>
<gene>
    <name evidence="9" type="ORF">MNB_SUP05-10-196</name>
</gene>
<dbReference type="GO" id="GO:0042597">
    <property type="term" value="C:periplasmic space"/>
    <property type="evidence" value="ECO:0007669"/>
    <property type="project" value="UniProtKB-SubCell"/>
</dbReference>
<dbReference type="InterPro" id="IPR036249">
    <property type="entry name" value="Thioredoxin-like_sf"/>
</dbReference>
<dbReference type="PANTHER" id="PTHR35272">
    <property type="entry name" value="THIOL:DISULFIDE INTERCHANGE PROTEIN DSBC-RELATED"/>
    <property type="match status" value="1"/>
</dbReference>
<sequence length="240" mass="27254">MLKSLLVALTLLSNNVLADKNDIIEGLIGYVSNVAEEDINPTPFQGLYEVVIRKPRLDVIYISEDGRYLAQGEVIDLKTRMNLTQNRLSSLAKEILSTTTDDEKIIYKAKDEKYTIDIFTDVDCPYCRKLHKDVAVLNKMGITIKYLAFPRSGVNTKSYYRSMAIWCAENQKQAMDRGMLKKDNPSANCENPIIDHLILASRLNVTGTPFMFFENGDNMPGYVKPKELLKAIKRSLAKYQ</sequence>
<evidence type="ECO:0000256" key="1">
    <source>
        <dbReference type="ARBA" id="ARBA00004418"/>
    </source>
</evidence>